<dbReference type="SUPFAM" id="SSF53335">
    <property type="entry name" value="S-adenosyl-L-methionine-dependent methyltransferases"/>
    <property type="match status" value="1"/>
</dbReference>
<dbReference type="Proteomes" id="UP000231252">
    <property type="component" value="Unassembled WGS sequence"/>
</dbReference>
<comment type="similarity">
    <text evidence="7">Belongs to the class I-like SAM-binding methyltransferase superfamily. rRNA adenine N(6)-methyltransferase family.</text>
</comment>
<sequence length="257" mass="29137">MVETVRAKKALGQNFLQDQTVARLMVESVNVINGDQIIEIGSGMGGLTESLASICKSKQARLTAVEFDIDLIPILKSAIAENEYVKIVNANILNLLDDFKIPENARLKLIGSLPYNITSPLLHRLIKTEPMPKTCVFLIQKEVAQKICKQVPDSNYLSVFVQTFYTTEILKIVDKNLFSPIPKVDGAVIKLTRRPSGLTSQDISRYEKFLHRVFSHPRKMLNKVFTKEELEKYHFDGTNRAQNYGSNKYIQIFTESK</sequence>
<evidence type="ECO:0000256" key="6">
    <source>
        <dbReference type="ARBA" id="ARBA00022884"/>
    </source>
</evidence>
<dbReference type="GO" id="GO:0005829">
    <property type="term" value="C:cytosol"/>
    <property type="evidence" value="ECO:0007669"/>
    <property type="project" value="TreeGrafter"/>
</dbReference>
<evidence type="ECO:0000256" key="1">
    <source>
        <dbReference type="ARBA" id="ARBA00022490"/>
    </source>
</evidence>
<name>A0A2H0XEX6_UNCKA</name>
<feature type="domain" description="Ribosomal RNA adenine methylase transferase N-terminal" evidence="8">
    <location>
        <begin position="21"/>
        <end position="195"/>
    </location>
</feature>
<dbReference type="InterPro" id="IPR001737">
    <property type="entry name" value="KsgA/Erm"/>
</dbReference>
<evidence type="ECO:0000256" key="5">
    <source>
        <dbReference type="ARBA" id="ARBA00022691"/>
    </source>
</evidence>
<keyword evidence="2" id="KW-0698">rRNA processing</keyword>
<evidence type="ECO:0000256" key="2">
    <source>
        <dbReference type="ARBA" id="ARBA00022552"/>
    </source>
</evidence>
<comment type="caution">
    <text evidence="9">The sequence shown here is derived from an EMBL/GenBank/DDBJ whole genome shotgun (WGS) entry which is preliminary data.</text>
</comment>
<dbReference type="GO" id="GO:0000179">
    <property type="term" value="F:rRNA (adenine-N6,N6-)-dimethyltransferase activity"/>
    <property type="evidence" value="ECO:0007669"/>
    <property type="project" value="UniProtKB-UniRule"/>
</dbReference>
<keyword evidence="3 7" id="KW-0489">Methyltransferase</keyword>
<dbReference type="Gene3D" id="1.10.8.100">
    <property type="entry name" value="Ribosomal RNA adenine dimethylase-like, domain 2"/>
    <property type="match status" value="1"/>
</dbReference>
<evidence type="ECO:0000256" key="3">
    <source>
        <dbReference type="ARBA" id="ARBA00022603"/>
    </source>
</evidence>
<keyword evidence="5 7" id="KW-0949">S-adenosyl-L-methionine</keyword>
<organism evidence="9 10">
    <name type="scientific">candidate division WWE3 bacterium CG08_land_8_20_14_0_20_41_10</name>
    <dbReference type="NCBI Taxonomy" id="1975085"/>
    <lineage>
        <taxon>Bacteria</taxon>
        <taxon>Katanobacteria</taxon>
    </lineage>
</organism>
<evidence type="ECO:0000256" key="7">
    <source>
        <dbReference type="PROSITE-ProRule" id="PRU01026"/>
    </source>
</evidence>
<dbReference type="GO" id="GO:0003723">
    <property type="term" value="F:RNA binding"/>
    <property type="evidence" value="ECO:0007669"/>
    <property type="project" value="UniProtKB-UniRule"/>
</dbReference>
<dbReference type="InterPro" id="IPR011530">
    <property type="entry name" value="rRNA_adenine_dimethylase"/>
</dbReference>
<dbReference type="InterPro" id="IPR023165">
    <property type="entry name" value="rRNA_Ade_diMease-like_C"/>
</dbReference>
<proteinExistence type="inferred from homology"/>
<dbReference type="PANTHER" id="PTHR11727:SF7">
    <property type="entry name" value="DIMETHYLADENOSINE TRANSFERASE-RELATED"/>
    <property type="match status" value="1"/>
</dbReference>
<evidence type="ECO:0000256" key="4">
    <source>
        <dbReference type="ARBA" id="ARBA00022679"/>
    </source>
</evidence>
<dbReference type="CDD" id="cd02440">
    <property type="entry name" value="AdoMet_MTases"/>
    <property type="match status" value="1"/>
</dbReference>
<dbReference type="InterPro" id="IPR029063">
    <property type="entry name" value="SAM-dependent_MTases_sf"/>
</dbReference>
<protein>
    <submittedName>
        <fullName evidence="9">Ribosomal RNA small subunit methyltransferase A</fullName>
    </submittedName>
</protein>
<evidence type="ECO:0000259" key="8">
    <source>
        <dbReference type="SMART" id="SM00650"/>
    </source>
</evidence>
<dbReference type="InterPro" id="IPR020598">
    <property type="entry name" value="rRNA_Ade_methylase_Trfase_N"/>
</dbReference>
<keyword evidence="1" id="KW-0963">Cytoplasm</keyword>
<dbReference type="PROSITE" id="PS51689">
    <property type="entry name" value="SAM_RNA_A_N6_MT"/>
    <property type="match status" value="1"/>
</dbReference>
<feature type="binding site" evidence="7">
    <location>
        <position position="66"/>
    </location>
    <ligand>
        <name>S-adenosyl-L-methionine</name>
        <dbReference type="ChEBI" id="CHEBI:59789"/>
    </ligand>
</feature>
<reference evidence="10" key="1">
    <citation type="submission" date="2017-09" db="EMBL/GenBank/DDBJ databases">
        <title>Depth-based differentiation of microbial function through sediment-hosted aquifers and enrichment of novel symbionts in the deep terrestrial subsurface.</title>
        <authorList>
            <person name="Probst A.J."/>
            <person name="Ladd B."/>
            <person name="Jarett J.K."/>
            <person name="Geller-Mcgrath D.E."/>
            <person name="Sieber C.M.K."/>
            <person name="Emerson J.B."/>
            <person name="Anantharaman K."/>
            <person name="Thomas B.C."/>
            <person name="Malmstrom R."/>
            <person name="Stieglmeier M."/>
            <person name="Klingl A."/>
            <person name="Woyke T."/>
            <person name="Ryan C.M."/>
            <person name="Banfield J.F."/>
        </authorList>
    </citation>
    <scope>NUCLEOTIDE SEQUENCE [LARGE SCALE GENOMIC DNA]</scope>
</reference>
<accession>A0A2H0XEX6</accession>
<dbReference type="Pfam" id="PF00398">
    <property type="entry name" value="RrnaAD"/>
    <property type="match status" value="1"/>
</dbReference>
<dbReference type="SMART" id="SM00650">
    <property type="entry name" value="rADc"/>
    <property type="match status" value="1"/>
</dbReference>
<comment type="caution">
    <text evidence="7">Lacks conserved residue(s) required for the propagation of feature annotation.</text>
</comment>
<dbReference type="PANTHER" id="PTHR11727">
    <property type="entry name" value="DIMETHYLADENOSINE TRANSFERASE"/>
    <property type="match status" value="1"/>
</dbReference>
<feature type="binding site" evidence="7">
    <location>
        <position position="14"/>
    </location>
    <ligand>
        <name>S-adenosyl-L-methionine</name>
        <dbReference type="ChEBI" id="CHEBI:59789"/>
    </ligand>
</feature>
<dbReference type="Gene3D" id="3.40.50.150">
    <property type="entry name" value="Vaccinia Virus protein VP39"/>
    <property type="match status" value="1"/>
</dbReference>
<evidence type="ECO:0000313" key="9">
    <source>
        <dbReference type="EMBL" id="PIS22668.1"/>
    </source>
</evidence>
<keyword evidence="4 7" id="KW-0808">Transferase</keyword>
<evidence type="ECO:0000313" key="10">
    <source>
        <dbReference type="Proteomes" id="UP000231252"/>
    </source>
</evidence>
<feature type="binding site" evidence="7">
    <location>
        <position position="112"/>
    </location>
    <ligand>
        <name>S-adenosyl-L-methionine</name>
        <dbReference type="ChEBI" id="CHEBI:59789"/>
    </ligand>
</feature>
<dbReference type="EMBL" id="PEYU01000013">
    <property type="protein sequence ID" value="PIS22668.1"/>
    <property type="molecule type" value="Genomic_DNA"/>
</dbReference>
<keyword evidence="6 7" id="KW-0694">RNA-binding</keyword>
<feature type="binding site" evidence="7">
    <location>
        <position position="41"/>
    </location>
    <ligand>
        <name>S-adenosyl-L-methionine</name>
        <dbReference type="ChEBI" id="CHEBI:59789"/>
    </ligand>
</feature>
<dbReference type="AlphaFoldDB" id="A0A2H0XEX6"/>
<feature type="binding site" evidence="7">
    <location>
        <position position="16"/>
    </location>
    <ligand>
        <name>S-adenosyl-L-methionine</name>
        <dbReference type="ChEBI" id="CHEBI:59789"/>
    </ligand>
</feature>
<gene>
    <name evidence="9" type="primary">rsmA</name>
    <name evidence="9" type="ORF">COT50_00740</name>
</gene>
<dbReference type="NCBIfam" id="TIGR00755">
    <property type="entry name" value="ksgA"/>
    <property type="match status" value="1"/>
</dbReference>